<dbReference type="Gene3D" id="3.40.50.300">
    <property type="entry name" value="P-loop containing nucleotide triphosphate hydrolases"/>
    <property type="match status" value="1"/>
</dbReference>
<dbReference type="EC" id="3.6.3.-" evidence="8"/>
<dbReference type="InterPro" id="IPR003439">
    <property type="entry name" value="ABC_transporter-like_ATP-bd"/>
</dbReference>
<evidence type="ECO:0000313" key="8">
    <source>
        <dbReference type="EMBL" id="KPC55301.1"/>
    </source>
</evidence>
<dbReference type="CDD" id="cd03214">
    <property type="entry name" value="ABC_Iron-Siderophores_B12_Hemin"/>
    <property type="match status" value="1"/>
</dbReference>
<keyword evidence="8" id="KW-0378">Hydrolase</keyword>
<dbReference type="NCBIfam" id="NF010068">
    <property type="entry name" value="PRK13548.1"/>
    <property type="match status" value="1"/>
</dbReference>
<evidence type="ECO:0000256" key="6">
    <source>
        <dbReference type="ARBA" id="ARBA00037066"/>
    </source>
</evidence>
<dbReference type="InterPro" id="IPR003593">
    <property type="entry name" value="AAA+_ATPase"/>
</dbReference>
<dbReference type="PANTHER" id="PTHR42794:SF1">
    <property type="entry name" value="HEMIN IMPORT ATP-BINDING PROTEIN HMUV"/>
    <property type="match status" value="1"/>
</dbReference>
<dbReference type="EMBL" id="LAQT01000001">
    <property type="protein sequence ID" value="KPC55301.1"/>
    <property type="molecule type" value="Genomic_DNA"/>
</dbReference>
<dbReference type="RefSeq" id="WP_053936014.1">
    <property type="nucleotide sequence ID" value="NZ_LAQT01000001.1"/>
</dbReference>
<evidence type="ECO:0000313" key="9">
    <source>
        <dbReference type="Proteomes" id="UP000037939"/>
    </source>
</evidence>
<keyword evidence="5" id="KW-1278">Translocase</keyword>
<comment type="function">
    <text evidence="6">Part of the ABC transporter complex HmuTUV involved in hemin import. Responsible for energy coupling to the transport system.</text>
</comment>
<keyword evidence="2" id="KW-1003">Cell membrane</keyword>
<evidence type="ECO:0000256" key="2">
    <source>
        <dbReference type="ARBA" id="ARBA00022475"/>
    </source>
</evidence>
<evidence type="ECO:0000256" key="5">
    <source>
        <dbReference type="ARBA" id="ARBA00022967"/>
    </source>
</evidence>
<dbReference type="OrthoDB" id="5296765at2"/>
<dbReference type="SMART" id="SM00382">
    <property type="entry name" value="AAA"/>
    <property type="match status" value="1"/>
</dbReference>
<dbReference type="GO" id="GO:0016887">
    <property type="term" value="F:ATP hydrolysis activity"/>
    <property type="evidence" value="ECO:0007669"/>
    <property type="project" value="InterPro"/>
</dbReference>
<feature type="domain" description="ABC transporter" evidence="7">
    <location>
        <begin position="2"/>
        <end position="243"/>
    </location>
</feature>
<dbReference type="InterPro" id="IPR027417">
    <property type="entry name" value="P-loop_NTPase"/>
</dbReference>
<name>A0A0N0GR33_9NEIS</name>
<dbReference type="Proteomes" id="UP000037939">
    <property type="component" value="Unassembled WGS sequence"/>
</dbReference>
<reference evidence="8 9" key="1">
    <citation type="submission" date="2015-07" db="EMBL/GenBank/DDBJ databases">
        <title>Draft genome sequence of the Amantichitinum ursilacus IGB-41, a new chitin-degrading bacterium.</title>
        <authorList>
            <person name="Kirstahler P."/>
            <person name="Guenther M."/>
            <person name="Grumaz C."/>
            <person name="Rupp S."/>
            <person name="Zibek S."/>
            <person name="Sohn K."/>
        </authorList>
    </citation>
    <scope>NUCLEOTIDE SEQUENCE [LARGE SCALE GENOMIC DNA]</scope>
    <source>
        <strain evidence="8 9">IGB-41</strain>
    </source>
</reference>
<keyword evidence="9" id="KW-1185">Reference proteome</keyword>
<accession>A0A0N0GR33</accession>
<dbReference type="GO" id="GO:0005524">
    <property type="term" value="F:ATP binding"/>
    <property type="evidence" value="ECO:0007669"/>
    <property type="project" value="UniProtKB-KW"/>
</dbReference>
<protein>
    <submittedName>
        <fullName evidence="8">Hemin import ATP-binding protein HmuV</fullName>
        <ecNumber evidence="8">3.6.3.-</ecNumber>
    </submittedName>
</protein>
<keyword evidence="1" id="KW-0813">Transport</keyword>
<keyword evidence="2" id="KW-0472">Membrane</keyword>
<evidence type="ECO:0000256" key="3">
    <source>
        <dbReference type="ARBA" id="ARBA00022741"/>
    </source>
</evidence>
<keyword evidence="3" id="KW-0547">Nucleotide-binding</keyword>
<keyword evidence="4 8" id="KW-0067">ATP-binding</keyword>
<evidence type="ECO:0000256" key="4">
    <source>
        <dbReference type="ARBA" id="ARBA00022840"/>
    </source>
</evidence>
<evidence type="ECO:0000259" key="7">
    <source>
        <dbReference type="PROSITE" id="PS50893"/>
    </source>
</evidence>
<dbReference type="STRING" id="857265.WG78_01550"/>
<gene>
    <name evidence="8" type="primary">hmuV_1</name>
    <name evidence="8" type="ORF">WG78_01550</name>
</gene>
<dbReference type="Pfam" id="PF00005">
    <property type="entry name" value="ABC_tran"/>
    <property type="match status" value="1"/>
</dbReference>
<dbReference type="PROSITE" id="PS50893">
    <property type="entry name" value="ABC_TRANSPORTER_2"/>
    <property type="match status" value="1"/>
</dbReference>
<sequence length="262" mass="27990">MLQVDQIAVARDGRTLLRNVSVDVAPGQILGILGANGAGKSTLLATLAGEFPAASGRILWQSKDVQQMSTAALARCRAVLPQAATLAFDLDVREVVAAGAYPFAELTPAAVADLVEQALKLADASDYAERSYLHLSGGEQQRVHLARVLVQVLAARQADEPRLLLLDEPTANLDPRHQLLLLRTLRLLADTRALAIVVILHDVNLAASACDQLLLLAQGRVVAYGAPRAALTPEHLQAAYDTSARVIEHPDTDGRVLVLFDL</sequence>
<dbReference type="PANTHER" id="PTHR42794">
    <property type="entry name" value="HEMIN IMPORT ATP-BINDING PROTEIN HMUV"/>
    <property type="match status" value="1"/>
</dbReference>
<comment type="caution">
    <text evidence="8">The sequence shown here is derived from an EMBL/GenBank/DDBJ whole genome shotgun (WGS) entry which is preliminary data.</text>
</comment>
<dbReference type="SUPFAM" id="SSF52540">
    <property type="entry name" value="P-loop containing nucleoside triphosphate hydrolases"/>
    <property type="match status" value="1"/>
</dbReference>
<dbReference type="AlphaFoldDB" id="A0A0N0GR33"/>
<proteinExistence type="predicted"/>
<organism evidence="8 9">
    <name type="scientific">Amantichitinum ursilacus</name>
    <dbReference type="NCBI Taxonomy" id="857265"/>
    <lineage>
        <taxon>Bacteria</taxon>
        <taxon>Pseudomonadati</taxon>
        <taxon>Pseudomonadota</taxon>
        <taxon>Betaproteobacteria</taxon>
        <taxon>Neisseriales</taxon>
        <taxon>Chitinibacteraceae</taxon>
        <taxon>Amantichitinum</taxon>
    </lineage>
</organism>
<evidence type="ECO:0000256" key="1">
    <source>
        <dbReference type="ARBA" id="ARBA00022448"/>
    </source>
</evidence>